<organism evidence="2 3">
    <name type="scientific">Cupriavidus basilensis OR16</name>
    <dbReference type="NCBI Taxonomy" id="1127483"/>
    <lineage>
        <taxon>Bacteria</taxon>
        <taxon>Pseudomonadati</taxon>
        <taxon>Pseudomonadota</taxon>
        <taxon>Betaproteobacteria</taxon>
        <taxon>Burkholderiales</taxon>
        <taxon>Burkholderiaceae</taxon>
        <taxon>Cupriavidus</taxon>
    </lineage>
</organism>
<dbReference type="Pfam" id="PF01381">
    <property type="entry name" value="HTH_3"/>
    <property type="match status" value="1"/>
</dbReference>
<dbReference type="Gene3D" id="1.10.260.40">
    <property type="entry name" value="lambda repressor-like DNA-binding domains"/>
    <property type="match status" value="1"/>
</dbReference>
<gene>
    <name evidence="2" type="ORF">OR16_07761</name>
</gene>
<name>H1S1L1_9BURK</name>
<proteinExistence type="predicted"/>
<dbReference type="SUPFAM" id="SSF47413">
    <property type="entry name" value="lambda repressor-like DNA-binding domains"/>
    <property type="match status" value="1"/>
</dbReference>
<reference evidence="2 3" key="1">
    <citation type="journal article" date="2012" name="J. Bacteriol.">
        <title>De Novo Genome Project of Cupriavidus basilensis OR16.</title>
        <authorList>
            <person name="Cserhati M."/>
            <person name="Kriszt B."/>
            <person name="Szoboszlay S."/>
            <person name="Toth A."/>
            <person name="Szabo I."/>
            <person name="Tancsics A."/>
            <person name="Nagy I."/>
            <person name="Horvath B."/>
            <person name="Nagy I."/>
            <person name="Kukolya J."/>
        </authorList>
    </citation>
    <scope>NUCLEOTIDE SEQUENCE [LARGE SCALE GENOMIC DNA]</scope>
    <source>
        <strain evidence="2 3">OR16</strain>
    </source>
</reference>
<dbReference type="InterPro" id="IPR001387">
    <property type="entry name" value="Cro/C1-type_HTH"/>
</dbReference>
<dbReference type="EMBL" id="AHJE01000017">
    <property type="protein sequence ID" value="EHP43586.1"/>
    <property type="molecule type" value="Genomic_DNA"/>
</dbReference>
<sequence length="128" mass="13531">MSYRELIEMALHGRSVNQAAKDLGMQQTTLNRYARGDRLPDYDDALRLAHEAGIGEAEAFQILAAEAARKKQTKSAVVLRHAGAVAATVVMTVSGVMGGAADAKAQQVVRPAGIEPATPAFGGQYSIH</sequence>
<evidence type="ECO:0000313" key="2">
    <source>
        <dbReference type="EMBL" id="EHP43586.1"/>
    </source>
</evidence>
<dbReference type="InterPro" id="IPR010982">
    <property type="entry name" value="Lambda_DNA-bd_dom_sf"/>
</dbReference>
<accession>H1S1L1</accession>
<evidence type="ECO:0000313" key="3">
    <source>
        <dbReference type="Proteomes" id="UP000005808"/>
    </source>
</evidence>
<comment type="caution">
    <text evidence="2">The sequence shown here is derived from an EMBL/GenBank/DDBJ whole genome shotgun (WGS) entry which is preliminary data.</text>
</comment>
<protein>
    <submittedName>
        <fullName evidence="2">Helix-turn-helix domain-containing protein</fullName>
    </submittedName>
</protein>
<dbReference type="GO" id="GO:0003677">
    <property type="term" value="F:DNA binding"/>
    <property type="evidence" value="ECO:0007669"/>
    <property type="project" value="InterPro"/>
</dbReference>
<feature type="domain" description="HTH cro/C1-type" evidence="1">
    <location>
        <begin position="11"/>
        <end position="54"/>
    </location>
</feature>
<evidence type="ECO:0000259" key="1">
    <source>
        <dbReference type="Pfam" id="PF01381"/>
    </source>
</evidence>
<dbReference type="Proteomes" id="UP000005808">
    <property type="component" value="Unassembled WGS sequence"/>
</dbReference>
<dbReference type="CDD" id="cd00093">
    <property type="entry name" value="HTH_XRE"/>
    <property type="match status" value="1"/>
</dbReference>
<dbReference type="AlphaFoldDB" id="H1S1L1"/>